<evidence type="ECO:0000256" key="2">
    <source>
        <dbReference type="ARBA" id="ARBA00022801"/>
    </source>
</evidence>
<dbReference type="GO" id="GO:0016787">
    <property type="term" value="F:hydrolase activity"/>
    <property type="evidence" value="ECO:0007669"/>
    <property type="project" value="UniProtKB-KW"/>
</dbReference>
<gene>
    <name evidence="4" type="ORF">SAMN02910406_00819</name>
</gene>
<feature type="domain" description="Nudix hydrolase" evidence="3">
    <location>
        <begin position="11"/>
        <end position="150"/>
    </location>
</feature>
<dbReference type="AlphaFoldDB" id="A0A1I1F060"/>
<dbReference type="PANTHER" id="PTHR43046">
    <property type="entry name" value="GDP-MANNOSE MANNOSYL HYDROLASE"/>
    <property type="match status" value="1"/>
</dbReference>
<dbReference type="Gene3D" id="3.90.79.10">
    <property type="entry name" value="Nucleoside Triphosphate Pyrophosphohydrolase"/>
    <property type="match status" value="1"/>
</dbReference>
<evidence type="ECO:0000313" key="5">
    <source>
        <dbReference type="Proteomes" id="UP000182192"/>
    </source>
</evidence>
<reference evidence="4 5" key="1">
    <citation type="submission" date="2016-10" db="EMBL/GenBank/DDBJ databases">
        <authorList>
            <person name="de Groot N.N."/>
        </authorList>
    </citation>
    <scope>NUCLEOTIDE SEQUENCE [LARGE SCALE GENOMIC DNA]</scope>
    <source>
        <strain evidence="4 5">AR67</strain>
    </source>
</reference>
<organism evidence="4 5">
    <name type="scientific">Ruminococcus albus</name>
    <dbReference type="NCBI Taxonomy" id="1264"/>
    <lineage>
        <taxon>Bacteria</taxon>
        <taxon>Bacillati</taxon>
        <taxon>Bacillota</taxon>
        <taxon>Clostridia</taxon>
        <taxon>Eubacteriales</taxon>
        <taxon>Oscillospiraceae</taxon>
        <taxon>Ruminococcus</taxon>
    </lineage>
</organism>
<proteinExistence type="predicted"/>
<protein>
    <submittedName>
        <fullName evidence="4">ADP-ribose pyrophosphatase YjhB, NUDIX family</fullName>
    </submittedName>
</protein>
<evidence type="ECO:0000256" key="1">
    <source>
        <dbReference type="ARBA" id="ARBA00001946"/>
    </source>
</evidence>
<keyword evidence="2" id="KW-0378">Hydrolase</keyword>
<name>A0A1I1F060_RUMAL</name>
<evidence type="ECO:0000259" key="3">
    <source>
        <dbReference type="PROSITE" id="PS51462"/>
    </source>
</evidence>
<dbReference type="PROSITE" id="PS00893">
    <property type="entry name" value="NUDIX_BOX"/>
    <property type="match status" value="1"/>
</dbReference>
<dbReference type="SUPFAM" id="SSF55811">
    <property type="entry name" value="Nudix"/>
    <property type="match status" value="1"/>
</dbReference>
<dbReference type="CDD" id="cd04688">
    <property type="entry name" value="NUDIX_Hydrolase"/>
    <property type="match status" value="1"/>
</dbReference>
<dbReference type="InterPro" id="IPR000086">
    <property type="entry name" value="NUDIX_hydrolase_dom"/>
</dbReference>
<evidence type="ECO:0000313" key="4">
    <source>
        <dbReference type="EMBL" id="SFB90543.1"/>
    </source>
</evidence>
<dbReference type="InterPro" id="IPR020084">
    <property type="entry name" value="NUDIX_hydrolase_CS"/>
</dbReference>
<dbReference type="RefSeq" id="WP_074960234.1">
    <property type="nucleotide sequence ID" value="NZ_FOKQ01000004.1"/>
</dbReference>
<dbReference type="Pfam" id="PF00293">
    <property type="entry name" value="NUDIX"/>
    <property type="match status" value="1"/>
</dbReference>
<dbReference type="Proteomes" id="UP000182192">
    <property type="component" value="Unassembled WGS sequence"/>
</dbReference>
<sequence length="166" mass="19412">MNEDMTAVCGDGFINIRVCAIIPKNGRLLMACNDHSDYLYTVGGRVKFGETAEQAIVREVFEETGVRLSIDRLGFIQENYFYGDAEPHEGKLIYEVAYYFYMKVPDDFEPVGMDFKEGDTTEHLCWIDPMTEKRQFYPEFFRTELFKPFDGVKHMVQDDRINLQDR</sequence>
<dbReference type="InterPro" id="IPR015797">
    <property type="entry name" value="NUDIX_hydrolase-like_dom_sf"/>
</dbReference>
<dbReference type="PANTHER" id="PTHR43046:SF14">
    <property type="entry name" value="MUTT_NUDIX FAMILY PROTEIN"/>
    <property type="match status" value="1"/>
</dbReference>
<dbReference type="EMBL" id="FOKQ01000004">
    <property type="protein sequence ID" value="SFB90543.1"/>
    <property type="molecule type" value="Genomic_DNA"/>
</dbReference>
<comment type="cofactor">
    <cofactor evidence="1">
        <name>Mg(2+)</name>
        <dbReference type="ChEBI" id="CHEBI:18420"/>
    </cofactor>
</comment>
<dbReference type="OrthoDB" id="9008185at2"/>
<accession>A0A1I1F060</accession>
<dbReference type="PROSITE" id="PS51462">
    <property type="entry name" value="NUDIX"/>
    <property type="match status" value="1"/>
</dbReference>